<evidence type="ECO:0000256" key="25">
    <source>
        <dbReference type="SAM" id="Phobius"/>
    </source>
</evidence>
<keyword evidence="9" id="KW-0479">Metal-binding</keyword>
<evidence type="ECO:0000256" key="14">
    <source>
        <dbReference type="ARBA" id="ARBA00022860"/>
    </source>
</evidence>
<evidence type="ECO:0000256" key="15">
    <source>
        <dbReference type="ARBA" id="ARBA00022989"/>
    </source>
</evidence>
<dbReference type="GO" id="GO:0007154">
    <property type="term" value="P:cell communication"/>
    <property type="evidence" value="ECO:0007669"/>
    <property type="project" value="InterPro"/>
</dbReference>
<dbReference type="SUPFAM" id="SSF52540">
    <property type="entry name" value="P-loop containing nucleoside triphosphate hydrolases"/>
    <property type="match status" value="1"/>
</dbReference>
<dbReference type="Pfam" id="PF03144">
    <property type="entry name" value="GTP_EFTU_D2"/>
    <property type="match status" value="1"/>
</dbReference>
<keyword evidence="5" id="KW-1003">Cell membrane</keyword>
<dbReference type="InterPro" id="IPR005517">
    <property type="entry name" value="Transl_elong_EFG/EF2_IV"/>
</dbReference>
<sequence>MLKNRSCRTNQTKCLKIEMDSDLYDEFGNYIGPELDSDDDEEIQPCNEEENEQKDENMEQEDAEEDGESPVIPANQIVLHEDKKYYASALEVYGEDVETLVQEEDAQPLTEPIVKPVKLRRFQAHEHLLPETVYKKDYLPETFITERPRSSTAWLSRPIQTFIVMRIATPAHNAGHAKLPEQVLSSEYFRHTRTCQFFRRMHRGIPLGGRLLRHAIQEHLPITICLNKIDRLILELKLPPADAYAKLKFILDQINNFVQTFGEDSIPLFSPLMGNVIFASGRYSVCFSLESFANIYAAKHSQLNAKEFARRLWGDMFYDSVTRKFTKKAQLGAATPMLRSFVHFILEPLYKLFSQVVGDVDTCLPKLQQHLGIKLNKEEQKMNVRPLITLICQRFFGSFTSFVDLVVNNIKSPIKNGQRKVQHCYSGDVTSQLPTEVASCNPNGPLYIHTTKNYATQDATAFHVLGRVFSGTIHFGDEVKILGENYSIQDEEDCRVMTVGRLWLPVARYNIEVNSVGAGCLVLMEGIDQPVTKTCTIVEKDYDQDELYIFRPLKFNTCSVVKLSIEPINPSELPKMLDSLRKVNKSYPLLTTRVEESGEHVMLGTGELYMDCVMHDMRKVFSEIDIKVADPVVSFCETVVETSSLKCFAQTPNQKNKITMIAEPLEKGLAEDIEGEIVKISWNRKQLGDFFQTKYEWDLLAAHDTLPSEVDKELLKTVRESVIQGFQWATREGPLCEEPIRNVKFKMLDAQIAKEPLYRGGGQIIPTSRRCAYSAFLMATPRLMEPYYFVEVIAPADCVTAIYTVLSKRRGHVTTDAPIPGSPLYTIKAFIPVIDSFGFETDLRTHTQGQAFCMCVFSHWQIVPGDPLDKSIVIRPLELQPAPHLAREFMIKTRRRKGLSEDVSVNKFFDDPMLVELAKQQDLFSGFGRSSPSPAVITSTHLRPFRCYFGTSKLSRLCPPHTLRTSTYFCCLSSSFHEHDQPPYSPSAPSSSMAIANEAEVATVYSIPRRAVIYDNRNNRTTTTEAALIAAEGEHAKHCLPAKPCRPGLILSVWEPQEVPSLTRMFRALVYLLAMAYLFFGVSIISDRFMAAIEVITSQEREVELTKVTGERVKVLVRVWNETVSNLTLMALGSSAPEILLSVIEVFANNFEAGDLGPSTIVGSAAFNLFIIVIPSNEIRRIDRVDVFWVTVIWSSFAYIWLFLILCVFSPNVVDVWEAVLTLTFFPLTVASAFVANKHAKSFGQRLLANKAITSFRHTPRLGKQKRRDSAKGMTNGATNDVEVALLDQLKSDSNSNSLVQQKRYLDIIKRLRNENPNLSVAELERLASSWIFTEVPKTRAFYRIQAIRRMTGHGDITSKKLREQAQEDLPPVLPLQPEKPKQVTVGFDPVEYCVLENAGTVELRVTVDRGSLVVPTEVSVNYATVPDSALEHEDFVPTQGVLTFGPNETTKFVEIGIVDNDEYEDDEQFFVKLTNLGAFCANNPSQKMPAHFAEEADCATVMIIDDDHGGAFSFTSEVFRVPETQGLFVLEVRRHRGARGTVYIPFTVINGTAKAGKDFMVYGKDLLFLNEQTKAEIHIEIVNDDEYEKSEEFFVELGTPEWRVGKGQVEVKEGSPDGRPILGEHLRCKVVITEDKEFKNFIDKMVTNANVGFLDIDGDGSLSLKEKALHYVSLFWKLLFALIPPTDYLNGWVTFSVAIFAIGVLTAIIGDVASMFGCTIGLKDSVTAITLVAMGTSLPDTFASKTAAINDKTADSSIGNVTGSNAVNVFLGIGLAWAIAAVYHWTRGTPFLVEAGSLASSVTMFLIGSVVCFGLLQWRRYHPNIAGELGGPSRPKLFSFVVFLALWLIYIVYSSLVAYCMMPGF</sequence>
<evidence type="ECO:0000256" key="20">
    <source>
        <dbReference type="ARBA" id="ARBA00023187"/>
    </source>
</evidence>
<evidence type="ECO:0000256" key="21">
    <source>
        <dbReference type="ARBA" id="ARBA00023201"/>
    </source>
</evidence>
<dbReference type="SUPFAM" id="SSF54980">
    <property type="entry name" value="EF-G C-terminal domain-like"/>
    <property type="match status" value="2"/>
</dbReference>
<feature type="transmembrane region" description="Helical" evidence="25">
    <location>
        <begin position="1187"/>
        <end position="1211"/>
    </location>
</feature>
<dbReference type="CDD" id="cd01683">
    <property type="entry name" value="EF2_IV_snRNP"/>
    <property type="match status" value="1"/>
</dbReference>
<dbReference type="CDD" id="cd04098">
    <property type="entry name" value="eEF2_C_snRNP"/>
    <property type="match status" value="1"/>
</dbReference>
<feature type="domain" description="Translation elongation factor EFG/EF2" evidence="28">
    <location>
        <begin position="668"/>
        <end position="780"/>
    </location>
</feature>
<evidence type="ECO:0000256" key="7">
    <source>
        <dbReference type="ARBA" id="ARBA00022664"/>
    </source>
</evidence>
<dbReference type="FunFam" id="3.90.1430.10:FF:000001">
    <property type="entry name" value="116 kDa U5 small nuclear ribonucleoprotein component"/>
    <property type="match status" value="1"/>
</dbReference>
<dbReference type="FunFam" id="2.40.30.10:FF:000029">
    <property type="entry name" value="116 kDa U5 small nuclear ribonucleoprotein component"/>
    <property type="match status" value="1"/>
</dbReference>
<dbReference type="FunFam" id="3.30.70.870:FF:000002">
    <property type="entry name" value="Translation elongation factor 2"/>
    <property type="match status" value="1"/>
</dbReference>
<dbReference type="InterPro" id="IPR035647">
    <property type="entry name" value="EFG_III/V"/>
</dbReference>
<dbReference type="Gene3D" id="2.40.30.10">
    <property type="entry name" value="Translation factors"/>
    <property type="match status" value="1"/>
</dbReference>
<accession>A0A914GTM9</accession>
<dbReference type="Gene3D" id="3.30.70.240">
    <property type="match status" value="1"/>
</dbReference>
<evidence type="ECO:0000256" key="22">
    <source>
        <dbReference type="ARBA" id="ARBA00023242"/>
    </source>
</evidence>
<dbReference type="SUPFAM" id="SSF50447">
    <property type="entry name" value="Translation proteins"/>
    <property type="match status" value="1"/>
</dbReference>
<keyword evidence="15 25" id="KW-1133">Transmembrane helix</keyword>
<dbReference type="InterPro" id="IPR009000">
    <property type="entry name" value="Transl_B-barrel_sf"/>
</dbReference>
<keyword evidence="21" id="KW-0739">Sodium transport</keyword>
<feature type="transmembrane region" description="Helical" evidence="25">
    <location>
        <begin position="1217"/>
        <end position="1236"/>
    </location>
</feature>
<evidence type="ECO:0000256" key="19">
    <source>
        <dbReference type="ARBA" id="ARBA00023180"/>
    </source>
</evidence>
<feature type="compositionally biased region" description="Acidic residues" evidence="24">
    <location>
        <begin position="35"/>
        <end position="68"/>
    </location>
</feature>
<dbReference type="GO" id="GO:0005432">
    <property type="term" value="F:calcium:sodium antiporter activity"/>
    <property type="evidence" value="ECO:0007669"/>
    <property type="project" value="InterPro"/>
</dbReference>
<keyword evidence="20" id="KW-0508">mRNA splicing</keyword>
<feature type="transmembrane region" description="Helical" evidence="25">
    <location>
        <begin position="1693"/>
        <end position="1714"/>
    </location>
</feature>
<feature type="transmembrane region" description="Helical" evidence="25">
    <location>
        <begin position="1065"/>
        <end position="1085"/>
    </location>
</feature>
<evidence type="ECO:0000256" key="9">
    <source>
        <dbReference type="ARBA" id="ARBA00022723"/>
    </source>
</evidence>
<dbReference type="PRINTS" id="PR01259">
    <property type="entry name" value="NACAEXCHNGR"/>
</dbReference>
<proteinExistence type="inferred from homology"/>
<organism evidence="29 30">
    <name type="scientific">Globodera rostochiensis</name>
    <name type="common">Golden nematode worm</name>
    <name type="synonym">Heterodera rostochiensis</name>
    <dbReference type="NCBI Taxonomy" id="31243"/>
    <lineage>
        <taxon>Eukaryota</taxon>
        <taxon>Metazoa</taxon>
        <taxon>Ecdysozoa</taxon>
        <taxon>Nematoda</taxon>
        <taxon>Chromadorea</taxon>
        <taxon>Rhabditida</taxon>
        <taxon>Tylenchina</taxon>
        <taxon>Tylenchomorpha</taxon>
        <taxon>Tylenchoidea</taxon>
        <taxon>Heteroderidae</taxon>
        <taxon>Heteroderinae</taxon>
        <taxon>Globodera</taxon>
    </lineage>
</organism>
<evidence type="ECO:0000259" key="28">
    <source>
        <dbReference type="SMART" id="SM00889"/>
    </source>
</evidence>
<dbReference type="InterPro" id="IPR014721">
    <property type="entry name" value="Ribsml_uS5_D2-typ_fold_subgr"/>
</dbReference>
<dbReference type="Pfam" id="PF16004">
    <property type="entry name" value="EFTUD2"/>
    <property type="match status" value="1"/>
</dbReference>
<keyword evidence="6" id="KW-0406">Ion transport</keyword>
<keyword evidence="11" id="KW-0677">Repeat</keyword>
<keyword evidence="13" id="KW-0106">Calcium</keyword>
<dbReference type="Gene3D" id="3.30.230.10">
    <property type="match status" value="1"/>
</dbReference>
<evidence type="ECO:0000259" key="26">
    <source>
        <dbReference type="SMART" id="SM00237"/>
    </source>
</evidence>
<dbReference type="PANTHER" id="PTHR42908">
    <property type="entry name" value="TRANSLATION ELONGATION FACTOR-RELATED"/>
    <property type="match status" value="1"/>
</dbReference>
<dbReference type="GO" id="GO:0046540">
    <property type="term" value="C:U4/U6 x U5 tri-snRNP complex"/>
    <property type="evidence" value="ECO:0007669"/>
    <property type="project" value="TreeGrafter"/>
</dbReference>
<dbReference type="GO" id="GO:0005886">
    <property type="term" value="C:plasma membrane"/>
    <property type="evidence" value="ECO:0007669"/>
    <property type="project" value="UniProtKB-SubCell"/>
</dbReference>
<evidence type="ECO:0000256" key="13">
    <source>
        <dbReference type="ARBA" id="ARBA00022837"/>
    </source>
</evidence>
<keyword evidence="22" id="KW-0539">Nucleus</keyword>
<dbReference type="GO" id="GO:0005829">
    <property type="term" value="C:cytosol"/>
    <property type="evidence" value="ECO:0007669"/>
    <property type="project" value="TreeGrafter"/>
</dbReference>
<evidence type="ECO:0000313" key="29">
    <source>
        <dbReference type="Proteomes" id="UP000887572"/>
    </source>
</evidence>
<evidence type="ECO:0000256" key="1">
    <source>
        <dbReference type="ARBA" id="ARBA00004123"/>
    </source>
</evidence>
<feature type="region of interest" description="Disordered" evidence="24">
    <location>
        <begin position="27"/>
        <end position="72"/>
    </location>
</feature>
<evidence type="ECO:0000259" key="27">
    <source>
        <dbReference type="SMART" id="SM00838"/>
    </source>
</evidence>
<dbReference type="Pfam" id="PF01699">
    <property type="entry name" value="Na_Ca_ex"/>
    <property type="match status" value="2"/>
</dbReference>
<evidence type="ECO:0000256" key="2">
    <source>
        <dbReference type="ARBA" id="ARBA00004651"/>
    </source>
</evidence>
<feature type="transmembrane region" description="Helical" evidence="25">
    <location>
        <begin position="1799"/>
        <end position="1817"/>
    </location>
</feature>
<keyword evidence="14" id="KW-0112">Calmodulin-binding</keyword>
<dbReference type="Gene3D" id="3.90.1430.10">
    <property type="entry name" value="Yeast translation eEF2 (G' domain)"/>
    <property type="match status" value="1"/>
</dbReference>
<dbReference type="InterPro" id="IPR000640">
    <property type="entry name" value="EFG_V-like"/>
</dbReference>
<evidence type="ECO:0000256" key="23">
    <source>
        <dbReference type="ARBA" id="ARBA00033667"/>
    </source>
</evidence>
<dbReference type="InterPro" id="IPR004836">
    <property type="entry name" value="Na_Ca_Ex"/>
</dbReference>
<dbReference type="Proteomes" id="UP000887572">
    <property type="component" value="Unplaced"/>
</dbReference>
<dbReference type="Pfam" id="PF03160">
    <property type="entry name" value="Calx-beta"/>
    <property type="match status" value="1"/>
</dbReference>
<dbReference type="InterPro" id="IPR032452">
    <property type="entry name" value="Na_Ca_Ex_C-exten"/>
</dbReference>
<dbReference type="CDD" id="cd04090">
    <property type="entry name" value="EF2_II_snRNP"/>
    <property type="match status" value="1"/>
</dbReference>
<dbReference type="WBParaSite" id="Gr19_v10_g11154.t1">
    <property type="protein sequence ID" value="Gr19_v10_g11154.t1"/>
    <property type="gene ID" value="Gr19_v10_g11154"/>
</dbReference>
<evidence type="ECO:0000256" key="24">
    <source>
        <dbReference type="SAM" id="MobiDB-lite"/>
    </source>
</evidence>
<evidence type="ECO:0000313" key="30">
    <source>
        <dbReference type="WBParaSite" id="Gr19_v10_g11154.t1"/>
    </source>
</evidence>
<keyword evidence="4" id="KW-0050">Antiport</keyword>
<comment type="subcellular location">
    <subcellularLocation>
        <location evidence="2">Cell membrane</location>
        <topology evidence="2">Multi-pass membrane protein</topology>
    </subcellularLocation>
    <subcellularLocation>
        <location evidence="1">Nucleus</location>
    </subcellularLocation>
</comment>
<feature type="transmembrane region" description="Helical" evidence="25">
    <location>
        <begin position="1767"/>
        <end position="1787"/>
    </location>
</feature>
<dbReference type="FunFam" id="3.30.70.240:FF:000004">
    <property type="entry name" value="116 kDa U5 small nuclear ribonucleoprotein"/>
    <property type="match status" value="1"/>
</dbReference>
<comment type="similarity">
    <text evidence="3">Belongs to the Ca(2+):cation antiporter (CaCA) (TC 2.A.19) family. SLC8 subfamily.</text>
</comment>
<dbReference type="GO" id="GO:0005525">
    <property type="term" value="F:GTP binding"/>
    <property type="evidence" value="ECO:0007669"/>
    <property type="project" value="UniProtKB-KW"/>
</dbReference>
<evidence type="ECO:0000256" key="18">
    <source>
        <dbReference type="ARBA" id="ARBA00023136"/>
    </source>
</evidence>
<dbReference type="InterPro" id="IPR031950">
    <property type="entry name" value="EFTUD2_N"/>
</dbReference>
<keyword evidence="16" id="KW-0915">Sodium</keyword>
<keyword evidence="12" id="KW-0547">Nucleotide-binding</keyword>
<dbReference type="GO" id="GO:0000398">
    <property type="term" value="P:mRNA splicing, via spliceosome"/>
    <property type="evidence" value="ECO:0007669"/>
    <property type="project" value="TreeGrafter"/>
</dbReference>
<dbReference type="GO" id="GO:0030623">
    <property type="term" value="F:U5 snRNA binding"/>
    <property type="evidence" value="ECO:0007669"/>
    <property type="project" value="TreeGrafter"/>
</dbReference>
<dbReference type="SMART" id="SM00889">
    <property type="entry name" value="EFG_IV"/>
    <property type="match status" value="1"/>
</dbReference>
<keyword evidence="18 25" id="KW-0472">Membrane</keyword>
<dbReference type="FunFam" id="3.30.230.10:FF:000009">
    <property type="entry name" value="116 kDa U5 small nuclear ribonucleoprotein component"/>
    <property type="match status" value="1"/>
</dbReference>
<evidence type="ECO:0000256" key="5">
    <source>
        <dbReference type="ARBA" id="ARBA00022475"/>
    </source>
</evidence>
<dbReference type="Pfam" id="PF03764">
    <property type="entry name" value="EFG_IV"/>
    <property type="match status" value="1"/>
</dbReference>
<dbReference type="SUPFAM" id="SSF141072">
    <property type="entry name" value="CalX-like"/>
    <property type="match status" value="2"/>
</dbReference>
<dbReference type="Pfam" id="PF00679">
    <property type="entry name" value="EFG_C"/>
    <property type="match status" value="1"/>
</dbReference>
<dbReference type="Gene3D" id="2.60.40.2030">
    <property type="match status" value="2"/>
</dbReference>
<keyword evidence="29" id="KW-1185">Reference proteome</keyword>
<dbReference type="InterPro" id="IPR035655">
    <property type="entry name" value="U5-116kDa_C"/>
</dbReference>
<dbReference type="InterPro" id="IPR003644">
    <property type="entry name" value="Calx_beta"/>
</dbReference>
<evidence type="ECO:0000256" key="4">
    <source>
        <dbReference type="ARBA" id="ARBA00022449"/>
    </source>
</evidence>
<evidence type="ECO:0000256" key="8">
    <source>
        <dbReference type="ARBA" id="ARBA00022692"/>
    </source>
</evidence>
<keyword evidence="8 25" id="KW-0812">Transmembrane</keyword>
<dbReference type="SMART" id="SM00838">
    <property type="entry name" value="EFG_C"/>
    <property type="match status" value="1"/>
</dbReference>
<dbReference type="InterPro" id="IPR044880">
    <property type="entry name" value="NCX_ion-bd_dom_sf"/>
</dbReference>
<reference evidence="30" key="1">
    <citation type="submission" date="2022-11" db="UniProtKB">
        <authorList>
            <consortium name="WormBaseParasite"/>
        </authorList>
    </citation>
    <scope>IDENTIFICATION</scope>
</reference>
<evidence type="ECO:0000256" key="12">
    <source>
        <dbReference type="ARBA" id="ARBA00022741"/>
    </source>
</evidence>
<dbReference type="GO" id="GO:0005516">
    <property type="term" value="F:calmodulin binding"/>
    <property type="evidence" value="ECO:0007669"/>
    <property type="project" value="UniProtKB-KW"/>
</dbReference>
<dbReference type="PANTHER" id="PTHR42908:SF6">
    <property type="entry name" value="116 KDA U5 SMALL NUCLEAR RIBONUCLEOPROTEIN COMPONENT"/>
    <property type="match status" value="1"/>
</dbReference>
<evidence type="ECO:0000256" key="11">
    <source>
        <dbReference type="ARBA" id="ARBA00022737"/>
    </source>
</evidence>
<dbReference type="Pfam" id="PF16494">
    <property type="entry name" value="Na_Ca_ex_C"/>
    <property type="match status" value="1"/>
</dbReference>
<dbReference type="CDD" id="cd16264">
    <property type="entry name" value="snRNP_III"/>
    <property type="match status" value="1"/>
</dbReference>
<dbReference type="GO" id="GO:0003924">
    <property type="term" value="F:GTPase activity"/>
    <property type="evidence" value="ECO:0007669"/>
    <property type="project" value="TreeGrafter"/>
</dbReference>
<dbReference type="GO" id="GO:0046872">
    <property type="term" value="F:metal ion binding"/>
    <property type="evidence" value="ECO:0007669"/>
    <property type="project" value="UniProtKB-KW"/>
</dbReference>
<evidence type="ECO:0000256" key="16">
    <source>
        <dbReference type="ARBA" id="ARBA00023053"/>
    </source>
</evidence>
<keyword evidence="10" id="KW-0732">Signal</keyword>
<evidence type="ECO:0000256" key="6">
    <source>
        <dbReference type="ARBA" id="ARBA00022568"/>
    </source>
</evidence>
<dbReference type="SMART" id="SM00237">
    <property type="entry name" value="Calx_beta"/>
    <property type="match status" value="2"/>
</dbReference>
<dbReference type="GO" id="GO:0071007">
    <property type="term" value="C:U2-type catalytic step 2 spliceosome"/>
    <property type="evidence" value="ECO:0007669"/>
    <property type="project" value="TreeGrafter"/>
</dbReference>
<evidence type="ECO:0000256" key="17">
    <source>
        <dbReference type="ARBA" id="ARBA00023134"/>
    </source>
</evidence>
<dbReference type="InterPro" id="IPR027417">
    <property type="entry name" value="P-loop_NTPase"/>
</dbReference>
<feature type="domain" description="Elongation factor EFG" evidence="27">
    <location>
        <begin position="782"/>
        <end position="871"/>
    </location>
</feature>
<comment type="catalytic activity">
    <reaction evidence="23">
        <text>Ca(2+)(in) + 3 Na(+)(out) = Ca(2+)(out) + 3 Na(+)(in)</text>
        <dbReference type="Rhea" id="RHEA:69955"/>
        <dbReference type="ChEBI" id="CHEBI:29101"/>
        <dbReference type="ChEBI" id="CHEBI:29108"/>
    </reaction>
</comment>
<protein>
    <submittedName>
        <fullName evidence="30">Uncharacterized protein</fullName>
    </submittedName>
</protein>
<dbReference type="InterPro" id="IPR004161">
    <property type="entry name" value="EFTu-like_2"/>
</dbReference>
<dbReference type="Gene3D" id="1.20.1420.30">
    <property type="entry name" value="NCX, central ion-binding region"/>
    <property type="match status" value="2"/>
</dbReference>
<dbReference type="InterPro" id="IPR020568">
    <property type="entry name" value="Ribosomal_Su5_D2-typ_SF"/>
</dbReference>
<keyword evidence="6" id="KW-0109">Calcium transport</keyword>
<keyword evidence="6" id="KW-0813">Transport</keyword>
<dbReference type="Gene3D" id="3.30.70.870">
    <property type="entry name" value="Elongation Factor G (Translational Gtpase), domain 3"/>
    <property type="match status" value="1"/>
</dbReference>
<dbReference type="InterPro" id="IPR004837">
    <property type="entry name" value="NaCa_Exmemb"/>
</dbReference>
<keyword evidence="17" id="KW-0342">GTP-binding</keyword>
<evidence type="ECO:0000256" key="10">
    <source>
        <dbReference type="ARBA" id="ARBA00022729"/>
    </source>
</evidence>
<keyword evidence="7" id="KW-0507">mRNA processing</keyword>
<feature type="domain" description="Calx-beta" evidence="26">
    <location>
        <begin position="1500"/>
        <end position="1599"/>
    </location>
</feature>
<dbReference type="SUPFAM" id="SSF54211">
    <property type="entry name" value="Ribosomal protein S5 domain 2-like"/>
    <property type="match status" value="1"/>
</dbReference>
<dbReference type="InterPro" id="IPR038081">
    <property type="entry name" value="CalX-like_sf"/>
</dbReference>
<keyword evidence="19" id="KW-0325">Glycoprotein</keyword>
<evidence type="ECO:0000256" key="3">
    <source>
        <dbReference type="ARBA" id="ARBA00007489"/>
    </source>
</evidence>
<feature type="transmembrane region" description="Helical" evidence="25">
    <location>
        <begin position="1838"/>
        <end position="1860"/>
    </location>
</feature>
<name>A0A914GTM9_GLORO</name>
<feature type="domain" description="Calx-beta" evidence="26">
    <location>
        <begin position="1373"/>
        <end position="1475"/>
    </location>
</feature>